<dbReference type="EMBL" id="KV454013">
    <property type="protein sequence ID" value="ODV96465.1"/>
    <property type="molecule type" value="Genomic_DNA"/>
</dbReference>
<dbReference type="Proteomes" id="UP000094236">
    <property type="component" value="Unassembled WGS sequence"/>
</dbReference>
<feature type="domain" description="RRP12 N-terminal HEAT" evidence="6">
    <location>
        <begin position="27"/>
        <end position="287"/>
    </location>
</feature>
<dbReference type="InterPro" id="IPR016024">
    <property type="entry name" value="ARM-type_fold"/>
</dbReference>
<dbReference type="SUPFAM" id="SSF48371">
    <property type="entry name" value="ARM repeat"/>
    <property type="match status" value="1"/>
</dbReference>
<feature type="compositionally biased region" description="Basic and acidic residues" evidence="4">
    <location>
        <begin position="1130"/>
        <end position="1140"/>
    </location>
</feature>
<keyword evidence="8" id="KW-1185">Reference proteome</keyword>
<evidence type="ECO:0000256" key="1">
    <source>
        <dbReference type="ARBA" id="ARBA00004123"/>
    </source>
</evidence>
<evidence type="ECO:0000256" key="4">
    <source>
        <dbReference type="SAM" id="MobiDB-lite"/>
    </source>
</evidence>
<dbReference type="InterPro" id="IPR052087">
    <property type="entry name" value="RRP12"/>
</dbReference>
<feature type="region of interest" description="Disordered" evidence="4">
    <location>
        <begin position="1100"/>
        <end position="1221"/>
    </location>
</feature>
<reference evidence="8" key="1">
    <citation type="submission" date="2016-05" db="EMBL/GenBank/DDBJ databases">
        <title>Comparative genomics of biotechnologically important yeasts.</title>
        <authorList>
            <consortium name="DOE Joint Genome Institute"/>
            <person name="Riley R."/>
            <person name="Haridas S."/>
            <person name="Wolfe K.H."/>
            <person name="Lopes M.R."/>
            <person name="Hittinger C.T."/>
            <person name="Goker M."/>
            <person name="Salamov A."/>
            <person name="Wisecaver J."/>
            <person name="Long T.M."/>
            <person name="Aerts A.L."/>
            <person name="Barry K."/>
            <person name="Choi C."/>
            <person name="Clum A."/>
            <person name="Coughlan A.Y."/>
            <person name="Deshpande S."/>
            <person name="Douglass A.P."/>
            <person name="Hanson S.J."/>
            <person name="Klenk H.-P."/>
            <person name="Labutti K."/>
            <person name="Lapidus A."/>
            <person name="Lindquist E."/>
            <person name="Lipzen A."/>
            <person name="Meier-Kolthoff J.P."/>
            <person name="Ohm R.A."/>
            <person name="Otillar R.P."/>
            <person name="Pangilinan J."/>
            <person name="Peng Y."/>
            <person name="Rokas A."/>
            <person name="Rosa C.A."/>
            <person name="Scheuner C."/>
            <person name="Sibirny A.A."/>
            <person name="Slot J.C."/>
            <person name="Stielow J.B."/>
            <person name="Sun H."/>
            <person name="Kurtzman C.P."/>
            <person name="Blackwell M."/>
            <person name="Grigoriev I.V."/>
            <person name="Jeffries T.W."/>
        </authorList>
    </citation>
    <scope>NUCLEOTIDE SEQUENCE [LARGE SCALE GENOMIC DNA]</scope>
    <source>
        <strain evidence="8">NRRL Y-2460</strain>
    </source>
</reference>
<dbReference type="STRING" id="669874.A0A1E4TXI5"/>
<dbReference type="GO" id="GO:0005634">
    <property type="term" value="C:nucleus"/>
    <property type="evidence" value="ECO:0007669"/>
    <property type="project" value="UniProtKB-SubCell"/>
</dbReference>
<feature type="compositionally biased region" description="Acidic residues" evidence="4">
    <location>
        <begin position="1178"/>
        <end position="1189"/>
    </location>
</feature>
<sequence>MSSEVGVTALLDERLDEKLKGIRLQINSKLDNQKQLALILSVVDDNIQEQKNKKTTITYLLSFLALLEQSINNENINFQLLTSVTYFLDLLLPFTPRQLLKSKYSDILTRIAPVITNENADAPLLKSTIGCLETLLLAQDYTSWVNTDSFNISPKRGLMGLLEISLDIRPKVRKRAQEAVGKILSNPPASPSSEHVCSNMCADFALKSIIKLLSQKQNNKKQDIKDLNSKIIHNLQLINTITMAGSWPQQKIESLCDLLLEISKTNDQFLVSSSFNCFESLFQSMTNELENDKFLKVLDIIFDLKPSIDDSNLSASWLAVIAKAVIAYSKIEPLNCLAKIPKILNVLKDFFKSEIKNINISVSQCFIALISDGINDNYLLLPPKVKTEIYEQVDDIITEISKIFNNDLLSFQYSHCFKEILEVLVVIFKKFQNRANPDFIKSLEIVGEWRSNESSNFEYREEAENVIGAAISGLGPDTVLSTIPLNLDKTIGGRAWLLPLLRDNISNSELSIFKKQFIPLLKFYEERISNTPEKNTVILKIFETIVQQIWSLLPKFCYIPKDLEKSFDNEFCSFLADNLYSDTSLRVVICHALKNVVESNLNYVNGLEHLNDVIFQQQFPMAKAENSIKYLKTQASNILSVLMNVFTSTQPEQRGYIIETIDVYLQIISKEELEENFNKLCGHLNNALIQESNKETSNNNANNKQQQKSDTSKLSVTLMDLIVTMAKYLPESSYVPLFGVFNTTVSNKDALIQKRAYRIISKLSESEEGKNAILKYISNIEEILIQSADTCLSSSKASRLSCILTIVRLMPLTDLYLIPCLISEIILSTKDVNEKTRNLSYEVIIAMAYKMSEEGGIIDNSKIPGLESLPPANSSLQKFFEICSPGLAGSTPHMISATITCFSCLFYEFHSKMDDEHLLEMYKLIELFLTQKNREIVKSAIGFVKVAILSLPEQMIVDNIKDLLSKLMVWSHEHKGHFKSKVKHIIERMIRRFGIELIEENIPEDDKKLVINIKKSKLRAKRKKLESKDSEEISGTTNGKKSNNFASAYEEALYDSDSEEEGEEEEIPEDGTRSNKRKSKQYILESKDVPLDLLDRQQLSQISSSKPKKFTKQDLVSKANIKTSTNGKFIIKESGTEKDPLANQTSGINAYLEALENGPIRGQKGKLKYKKNSRAGNDNDDDNAQDSDEDSKPNLPRKNFTKGNKIGKPQHRQKFKARKKL</sequence>
<dbReference type="Pfam" id="PF08161">
    <property type="entry name" value="RRP12_HEAT"/>
    <property type="match status" value="1"/>
</dbReference>
<dbReference type="PANTHER" id="PTHR48287:SF1">
    <property type="entry name" value="ARM REPEAT SUPERFAMILY PROTEIN"/>
    <property type="match status" value="1"/>
</dbReference>
<dbReference type="InterPro" id="IPR012978">
    <property type="entry name" value="HEAT_RRP12"/>
</dbReference>
<evidence type="ECO:0000256" key="2">
    <source>
        <dbReference type="ARBA" id="ARBA00007690"/>
    </source>
</evidence>
<evidence type="ECO:0000313" key="7">
    <source>
        <dbReference type="EMBL" id="ODV96465.1"/>
    </source>
</evidence>
<feature type="compositionally biased region" description="Basic residues" evidence="4">
    <location>
        <begin position="1163"/>
        <end position="1173"/>
    </location>
</feature>
<dbReference type="GO" id="GO:0030688">
    <property type="term" value="C:preribosome, small subunit precursor"/>
    <property type="evidence" value="ECO:0007669"/>
    <property type="project" value="EnsemblFungi"/>
</dbReference>
<dbReference type="Gene3D" id="1.25.10.10">
    <property type="entry name" value="Leucine-rich Repeat Variant"/>
    <property type="match status" value="1"/>
</dbReference>
<dbReference type="PANTHER" id="PTHR48287">
    <property type="entry name" value="ARM REPEAT SUPERFAMILY PROTEIN"/>
    <property type="match status" value="1"/>
</dbReference>
<evidence type="ECO:0000259" key="6">
    <source>
        <dbReference type="Pfam" id="PF25772"/>
    </source>
</evidence>
<dbReference type="Pfam" id="PF25772">
    <property type="entry name" value="HEAT_RRP12_N"/>
    <property type="match status" value="1"/>
</dbReference>
<protein>
    <submittedName>
        <fullName evidence="7">Uncharacterized protein</fullName>
    </submittedName>
</protein>
<dbReference type="InterPro" id="IPR011989">
    <property type="entry name" value="ARM-like"/>
</dbReference>
<evidence type="ECO:0000256" key="3">
    <source>
        <dbReference type="ARBA" id="ARBA00023242"/>
    </source>
</evidence>
<name>A0A1E4TXI5_PACTA</name>
<feature type="compositionally biased region" description="Acidic residues" evidence="4">
    <location>
        <begin position="1052"/>
        <end position="1069"/>
    </location>
</feature>
<evidence type="ECO:0000313" key="8">
    <source>
        <dbReference type="Proteomes" id="UP000094236"/>
    </source>
</evidence>
<accession>A0A1E4TXI5</accession>
<gene>
    <name evidence="7" type="ORF">PACTADRAFT_57500</name>
</gene>
<dbReference type="GO" id="GO:0000462">
    <property type="term" value="P:maturation of SSU-rRNA from tricistronic rRNA transcript (SSU-rRNA, 5.8S rRNA, LSU-rRNA)"/>
    <property type="evidence" value="ECO:0007669"/>
    <property type="project" value="EnsemblFungi"/>
</dbReference>
<comment type="subcellular location">
    <subcellularLocation>
        <location evidence="1">Nucleus</location>
    </subcellularLocation>
</comment>
<evidence type="ECO:0000259" key="5">
    <source>
        <dbReference type="Pfam" id="PF08161"/>
    </source>
</evidence>
<comment type="similarity">
    <text evidence="2">Belongs to the RRP12 family.</text>
</comment>
<dbReference type="AlphaFoldDB" id="A0A1E4TXI5"/>
<keyword evidence="3" id="KW-0539">Nucleus</keyword>
<feature type="compositionally biased region" description="Basic residues" evidence="4">
    <location>
        <begin position="1208"/>
        <end position="1221"/>
    </location>
</feature>
<organism evidence="7 8">
    <name type="scientific">Pachysolen tannophilus NRRL Y-2460</name>
    <dbReference type="NCBI Taxonomy" id="669874"/>
    <lineage>
        <taxon>Eukaryota</taxon>
        <taxon>Fungi</taxon>
        <taxon>Dikarya</taxon>
        <taxon>Ascomycota</taxon>
        <taxon>Saccharomycotina</taxon>
        <taxon>Pichiomycetes</taxon>
        <taxon>Pachysolenaceae</taxon>
        <taxon>Pachysolen</taxon>
    </lineage>
</organism>
<dbReference type="InterPro" id="IPR057860">
    <property type="entry name" value="HEAT_RRP12_N"/>
</dbReference>
<dbReference type="OrthoDB" id="2192888at2759"/>
<proteinExistence type="inferred from homology"/>
<feature type="domain" description="RRP12 HEAT" evidence="5">
    <location>
        <begin position="353"/>
        <end position="649"/>
    </location>
</feature>
<feature type="region of interest" description="Disordered" evidence="4">
    <location>
        <begin position="1024"/>
        <end position="1081"/>
    </location>
</feature>
<feature type="compositionally biased region" description="Polar residues" evidence="4">
    <location>
        <begin position="1033"/>
        <end position="1046"/>
    </location>
</feature>